<dbReference type="OrthoDB" id="607at10239"/>
<dbReference type="EMBL" id="KF562340">
    <property type="protein sequence ID" value="AHV82694.1"/>
    <property type="molecule type" value="Genomic_DNA"/>
</dbReference>
<dbReference type="Pfam" id="PF18668">
    <property type="entry name" value="Tail_spike_N"/>
    <property type="match status" value="1"/>
</dbReference>
<name>A0A067ZJ57_9CAUD</name>
<sequence>MNEMFSQGGKGSTGILTNKQAVARHFGVKQSDVVYFSVGALLTGYKVIYDKASQRAYSLPADIGPGVTAVSLSPAGVLVHSAGSVDLGALAVTREEYVTLPGSFTTGVTVNTKNELVVFTDGKYRWDGTLPKEVLANSTPKTTGDIGLGAWLSVGVDALRSDLNKPNGLSYIGTASSVSELSSLSGSIGDSIILDSYVSGFNLGGGIMVAVSEDTTIDNIVTFLGSGVVWKRKFFNGTVDVYDAGYTGTGDIAPFINKVNSAGYDCLVPTSGTISAPIVLDVAKGSLVGANKCTLTEVEGLTGEYYLIVTNSNTDYTARDAINATALLTGISFVGKGARKMCLGGSTSGEVAELRIANCGFISTAGIEFKDNAYRVLFDKCIISRSFTNSVIFNSPANAGEVIKFNHCWMVDNGGPFTFENGQFIFDSCSLPAGKKAGYFDPVMALGDNATLVFANGNIEYQPGQSFVGFTVNGSSRLSIKDSTLLLPEGYSTVPIVSNGDGVVSFNNCSLPLYGNTTVGTGFPTRQLVGGSSKKITSRGCFPRAGFITTNWNLGSIVSPYINSISNGSGQFNNISNWTLSQTGTGIVTATVGNDVPNDLMFSTSFVLSVPSVDAAANFTQTIIDCEPGRYFQFGFWSKSTTTTLVSLRFLDQLGNAVADSIGYIIPVGNTFNFYALVDCVPQGAYKAEINFNVSSVVGGVVIHNTIYGLI</sequence>
<organism evidence="2 3">
    <name type="scientific">Escherichia phage vB_EcoP_PhAPEC7</name>
    <dbReference type="NCBI Taxonomy" id="1391223"/>
    <lineage>
        <taxon>Viruses</taxon>
        <taxon>Duplodnaviria</taxon>
        <taxon>Heunggongvirae</taxon>
        <taxon>Uroviricota</taxon>
        <taxon>Caudoviricetes</taxon>
        <taxon>Schitoviridae</taxon>
        <taxon>Enquatrovirinae</taxon>
        <taxon>Gamaleyavirus</taxon>
        <taxon>Gamaleyavirus APEC7</taxon>
    </lineage>
</organism>
<reference evidence="2 3" key="1">
    <citation type="journal article" date="2014" name="Vet. Microbiol.">
        <title>A cocktail of in vitro efficient phages is not a guarantee for in vivo therapeutic results against avian colibacillosis.</title>
        <authorList>
            <person name="Tsonos J."/>
            <person name="Oosterik L.H."/>
            <person name="Tuntufye H.N."/>
            <person name="Klumpp J."/>
            <person name="Butaye P."/>
            <person name="De Greve H."/>
            <person name="Hernalsteens J.P."/>
            <person name="Lavigne R."/>
            <person name="Goddeeris B.M."/>
        </authorList>
    </citation>
    <scope>NUCLEOTIDE SEQUENCE [LARGE SCALE GENOMIC DNA]</scope>
</reference>
<dbReference type="RefSeq" id="YP_009056200.1">
    <property type="nucleotide sequence ID" value="NC_024790.1"/>
</dbReference>
<accession>A0A067ZJ57</accession>
<protein>
    <submittedName>
        <fullName evidence="2">Putative tail fiber protein</fullName>
    </submittedName>
</protein>
<dbReference type="InterPro" id="IPR040775">
    <property type="entry name" value="Tail_spike_N"/>
</dbReference>
<evidence type="ECO:0000313" key="3">
    <source>
        <dbReference type="Proteomes" id="UP000027389"/>
    </source>
</evidence>
<dbReference type="Gene3D" id="3.30.2020.50">
    <property type="match status" value="1"/>
</dbReference>
<feature type="domain" description="Tail spike TSP1/Gp66 N-terminal" evidence="1">
    <location>
        <begin position="91"/>
        <end position="155"/>
    </location>
</feature>
<dbReference type="Gene3D" id="2.10.10.80">
    <property type="match status" value="1"/>
</dbReference>
<evidence type="ECO:0000313" key="2">
    <source>
        <dbReference type="EMBL" id="AHV82694.1"/>
    </source>
</evidence>
<dbReference type="Proteomes" id="UP000027389">
    <property type="component" value="Segment"/>
</dbReference>
<proteinExistence type="predicted"/>
<dbReference type="SMR" id="A0A067ZJ57"/>
<dbReference type="GeneID" id="20284003"/>
<dbReference type="KEGG" id="vg:20284003"/>
<gene>
    <name evidence="2" type="ORF">PhAPEC7_70</name>
</gene>
<evidence type="ECO:0000259" key="1">
    <source>
        <dbReference type="Pfam" id="PF18668"/>
    </source>
</evidence>
<keyword evidence="3" id="KW-1185">Reference proteome</keyword>